<dbReference type="RefSeq" id="WP_046043346.1">
    <property type="nucleotide sequence ID" value="NZ_LACC01000038.1"/>
</dbReference>
<dbReference type="SUPFAM" id="SSF89447">
    <property type="entry name" value="AbrB/MazE/MraZ-like"/>
    <property type="match status" value="1"/>
</dbReference>
<evidence type="ECO:0000259" key="1">
    <source>
        <dbReference type="Pfam" id="PF04014"/>
    </source>
</evidence>
<organism evidence="2 3">
    <name type="scientific">Pseudomonas fluorescens</name>
    <dbReference type="NCBI Taxonomy" id="294"/>
    <lineage>
        <taxon>Bacteria</taxon>
        <taxon>Pseudomonadati</taxon>
        <taxon>Pseudomonadota</taxon>
        <taxon>Gammaproteobacteria</taxon>
        <taxon>Pseudomonadales</taxon>
        <taxon>Pseudomonadaceae</taxon>
        <taxon>Pseudomonas</taxon>
    </lineage>
</organism>
<gene>
    <name evidence="2" type="ORF">VC35_25470</name>
</gene>
<evidence type="ECO:0000313" key="2">
    <source>
        <dbReference type="EMBL" id="KJZ39372.1"/>
    </source>
</evidence>
<feature type="domain" description="SpoVT-AbrB" evidence="1">
    <location>
        <begin position="25"/>
        <end position="63"/>
    </location>
</feature>
<dbReference type="GO" id="GO:0003677">
    <property type="term" value="F:DNA binding"/>
    <property type="evidence" value="ECO:0007669"/>
    <property type="project" value="InterPro"/>
</dbReference>
<dbReference type="InterPro" id="IPR037914">
    <property type="entry name" value="SpoVT-AbrB_sf"/>
</dbReference>
<dbReference type="OrthoDB" id="6938975at2"/>
<dbReference type="AlphaFoldDB" id="A0A0F4T7J6"/>
<dbReference type="EMBL" id="LACC01000038">
    <property type="protein sequence ID" value="KJZ39372.1"/>
    <property type="molecule type" value="Genomic_DNA"/>
</dbReference>
<evidence type="ECO:0000313" key="3">
    <source>
        <dbReference type="Proteomes" id="UP000033588"/>
    </source>
</evidence>
<reference evidence="2 3" key="1">
    <citation type="submission" date="2015-03" db="EMBL/GenBank/DDBJ databases">
        <title>Comparative genomics of Pseudomonas insights into diversity of traits involved in vanlence and defense.</title>
        <authorList>
            <person name="Qin Y."/>
        </authorList>
    </citation>
    <scope>NUCLEOTIDE SEQUENCE [LARGE SCALE GENOMIC DNA]</scope>
    <source>
        <strain evidence="2 3">C8</strain>
    </source>
</reference>
<comment type="caution">
    <text evidence="2">The sequence shown here is derived from an EMBL/GenBank/DDBJ whole genome shotgun (WGS) entry which is preliminary data.</text>
</comment>
<name>A0A0F4T7J6_PSEFL</name>
<dbReference type="PATRIC" id="fig|294.132.peg.4418"/>
<accession>A0A0F4T7J6</accession>
<dbReference type="Proteomes" id="UP000033588">
    <property type="component" value="Unassembled WGS sequence"/>
</dbReference>
<proteinExistence type="predicted"/>
<sequence>MNPTPSSENNRWIVTCQDAADGTGDLIVPLPDDLLAAIGLTVGDKLDMEKQPDGTITLTPIRS</sequence>
<dbReference type="Pfam" id="PF04014">
    <property type="entry name" value="MazE_antitoxin"/>
    <property type="match status" value="1"/>
</dbReference>
<protein>
    <recommendedName>
        <fullName evidence="1">SpoVT-AbrB domain-containing protein</fullName>
    </recommendedName>
</protein>
<dbReference type="InterPro" id="IPR007159">
    <property type="entry name" value="SpoVT-AbrB_dom"/>
</dbReference>